<evidence type="ECO:0000313" key="1">
    <source>
        <dbReference type="EMBL" id="BBF89776.1"/>
    </source>
</evidence>
<reference evidence="1" key="1">
    <citation type="submission" date="2018-08" db="EMBL/GenBank/DDBJ databases">
        <title>Oryza nivara genomic DNA, chromosome 11, BAC clone:BBa0106C08.</title>
        <authorList>
            <person name="Wu J."/>
            <person name="Kanamori H."/>
        </authorList>
    </citation>
    <scope>NUCLEOTIDE SEQUENCE</scope>
    <source>
        <strain evidence="1">W0106</strain>
    </source>
</reference>
<sequence length="401" mass="43052">MSPTPTRLVPYATYRGNNSGFIKIRNFISYIPGVPQPLAYKIDRNQQFTFPEAPRNTRIVALWYTARVFRNPPRCCAVLFRDEPNDQGLDPAEACRVVDAGEGDGRFERMLDLLNAADVDVDTRAALEREDGAGGGVVVEAVETDAERSGGGGEGAYGGVKEEVALGVDAAEAGREEGGEAAINNFGPTWIRIKDSGPTWVPPISFSSLLGAAKARRSGRGGEAPATSRGGRGRRRLHLRVEMLGPKLSGGETARGGRLARGRWGEKGWQRPDLGKTAAVVIWRRRGVKWGHRGTRSLGMVAAWSIELQRRWRSSAGGFDGVAMEGASAFIATARGDEGGVGQRGRWGHHGRARELRGGLRPLRASVRRSSRGCGVRPKVVAAGWRAAGNRGDVRPGIVGG</sequence>
<name>A0A679BDV4_ORYNI</name>
<organism evidence="1">
    <name type="scientific">Oryza nivara</name>
    <name type="common">Indian wild rice</name>
    <name type="synonym">Oryza sativa f. spontanea</name>
    <dbReference type="NCBI Taxonomy" id="4536"/>
    <lineage>
        <taxon>Eukaryota</taxon>
        <taxon>Viridiplantae</taxon>
        <taxon>Streptophyta</taxon>
        <taxon>Embryophyta</taxon>
        <taxon>Tracheophyta</taxon>
        <taxon>Spermatophyta</taxon>
        <taxon>Magnoliopsida</taxon>
        <taxon>Liliopsida</taxon>
        <taxon>Poales</taxon>
        <taxon>Poaceae</taxon>
        <taxon>BOP clade</taxon>
        <taxon>Oryzoideae</taxon>
        <taxon>Oryzeae</taxon>
        <taxon>Oryzinae</taxon>
        <taxon>Oryza</taxon>
    </lineage>
</organism>
<proteinExistence type="predicted"/>
<gene>
    <name evidence="1" type="primary">BBa0106C08.41</name>
</gene>
<protein>
    <submittedName>
        <fullName evidence="1">Uncharacterized protein</fullName>
    </submittedName>
</protein>
<dbReference type="AlphaFoldDB" id="A0A679BDV4"/>
<dbReference type="EMBL" id="AP018871">
    <property type="protein sequence ID" value="BBF89776.1"/>
    <property type="molecule type" value="Genomic_DNA"/>
</dbReference>
<accession>A0A679BDV4</accession>